<dbReference type="Gene3D" id="1.25.40.10">
    <property type="entry name" value="Tetratricopeptide repeat domain"/>
    <property type="match status" value="2"/>
</dbReference>
<dbReference type="PROSITE" id="PS50005">
    <property type="entry name" value="TPR"/>
    <property type="match status" value="2"/>
</dbReference>
<dbReference type="EMBL" id="LSEF01000042">
    <property type="protein sequence ID" value="OAF17629.1"/>
    <property type="molecule type" value="Genomic_DNA"/>
</dbReference>
<name>A0A176ZAG0_9BRAD</name>
<dbReference type="InterPro" id="IPR050498">
    <property type="entry name" value="Ycf3"/>
</dbReference>
<evidence type="ECO:0000256" key="2">
    <source>
        <dbReference type="ARBA" id="ARBA00022803"/>
    </source>
</evidence>
<protein>
    <recommendedName>
        <fullName evidence="6">GlcNAc transferase</fullName>
    </recommendedName>
</protein>
<dbReference type="AlphaFoldDB" id="A0A176ZAG0"/>
<dbReference type="PANTHER" id="PTHR44858">
    <property type="entry name" value="TETRATRICOPEPTIDE REPEAT PROTEIN 6"/>
    <property type="match status" value="1"/>
</dbReference>
<evidence type="ECO:0008006" key="6">
    <source>
        <dbReference type="Google" id="ProtNLM"/>
    </source>
</evidence>
<feature type="repeat" description="TPR" evidence="3">
    <location>
        <begin position="68"/>
        <end position="101"/>
    </location>
</feature>
<keyword evidence="2 3" id="KW-0802">TPR repeat</keyword>
<dbReference type="SUPFAM" id="SSF48452">
    <property type="entry name" value="TPR-like"/>
    <property type="match status" value="1"/>
</dbReference>
<evidence type="ECO:0000313" key="4">
    <source>
        <dbReference type="EMBL" id="OAF17629.1"/>
    </source>
</evidence>
<evidence type="ECO:0000313" key="5">
    <source>
        <dbReference type="Proteomes" id="UP000077173"/>
    </source>
</evidence>
<dbReference type="PANTHER" id="PTHR44858:SF1">
    <property type="entry name" value="UDP-N-ACETYLGLUCOSAMINE--PEPTIDE N-ACETYLGLUCOSAMINYLTRANSFERASE SPINDLY-RELATED"/>
    <property type="match status" value="1"/>
</dbReference>
<reference evidence="4 5" key="1">
    <citation type="submission" date="2016-02" db="EMBL/GenBank/DDBJ databases">
        <title>Draft genome sequence of the strain BR 10247T Bradyrhizobium neotropicale isolated from nodules of Centrolobium paraense.</title>
        <authorList>
            <person name="Simoes-Araujo J.L."/>
            <person name="Barauna A.C."/>
            <person name="Silva K."/>
            <person name="Zilli J.E."/>
        </authorList>
    </citation>
    <scope>NUCLEOTIDE SEQUENCE [LARGE SCALE GENOMIC DNA]</scope>
    <source>
        <strain evidence="4 5">BR 10247</strain>
    </source>
</reference>
<dbReference type="InterPro" id="IPR019734">
    <property type="entry name" value="TPR_rpt"/>
</dbReference>
<dbReference type="Pfam" id="PF13432">
    <property type="entry name" value="TPR_16"/>
    <property type="match status" value="1"/>
</dbReference>
<dbReference type="Proteomes" id="UP000077173">
    <property type="component" value="Unassembled WGS sequence"/>
</dbReference>
<evidence type="ECO:0000256" key="1">
    <source>
        <dbReference type="ARBA" id="ARBA00022737"/>
    </source>
</evidence>
<organism evidence="4 5">
    <name type="scientific">Bradyrhizobium neotropicale</name>
    <dbReference type="NCBI Taxonomy" id="1497615"/>
    <lineage>
        <taxon>Bacteria</taxon>
        <taxon>Pseudomonadati</taxon>
        <taxon>Pseudomonadota</taxon>
        <taxon>Alphaproteobacteria</taxon>
        <taxon>Hyphomicrobiales</taxon>
        <taxon>Nitrobacteraceae</taxon>
        <taxon>Bradyrhizobium</taxon>
    </lineage>
</organism>
<comment type="caution">
    <text evidence="4">The sequence shown here is derived from an EMBL/GenBank/DDBJ whole genome shotgun (WGS) entry which is preliminary data.</text>
</comment>
<dbReference type="InterPro" id="IPR011990">
    <property type="entry name" value="TPR-like_helical_dom_sf"/>
</dbReference>
<feature type="repeat" description="TPR" evidence="3">
    <location>
        <begin position="34"/>
        <end position="67"/>
    </location>
</feature>
<sequence length="267" mass="28674">MALLKRGFGNYALGNIDAAQADLSDAVRLNPKNNYAHHELGLTFFKKGDLTRAIASLTEAINLDPSSAASRFSRGQIYLSENRLDEAIQDFSDAIKLGADKNTAFTKDQGVDRPEANRVAADYYAARADAYYLRGNFKDAASGYDRAAGFSDPEGYTLIWGSVARTQGGSADADIVLSAALDKGQLKDWPKSIGELLVGRITPAAALAVAKNADQICEAHYYSGIVQLKAKDSISAQKELAAARDGCPSSFRESRAAVADLKRLQSQ</sequence>
<accession>A0A176ZAG0</accession>
<proteinExistence type="predicted"/>
<gene>
    <name evidence="4" type="ORF">AXW67_08135</name>
</gene>
<dbReference type="SMART" id="SM00028">
    <property type="entry name" value="TPR"/>
    <property type="match status" value="4"/>
</dbReference>
<keyword evidence="5" id="KW-1185">Reference proteome</keyword>
<keyword evidence="1" id="KW-0677">Repeat</keyword>
<evidence type="ECO:0000256" key="3">
    <source>
        <dbReference type="PROSITE-ProRule" id="PRU00339"/>
    </source>
</evidence>